<feature type="region of interest" description="Disordered" evidence="3">
    <location>
        <begin position="648"/>
        <end position="673"/>
    </location>
</feature>
<keyword evidence="6" id="KW-1185">Reference proteome</keyword>
<dbReference type="CDD" id="cd05136">
    <property type="entry name" value="RasGAP_DAB2IP"/>
    <property type="match status" value="1"/>
</dbReference>
<comment type="caution">
    <text evidence="5">The sequence shown here is derived from an EMBL/GenBank/DDBJ whole genome shotgun (WGS) entry which is preliminary data.</text>
</comment>
<feature type="compositionally biased region" description="Low complexity" evidence="3">
    <location>
        <begin position="820"/>
        <end position="830"/>
    </location>
</feature>
<gene>
    <name evidence="5" type="ORF">BOKJ2_LOCUS14129</name>
</gene>
<feature type="compositionally biased region" description="Polar residues" evidence="3">
    <location>
        <begin position="842"/>
        <end position="851"/>
    </location>
</feature>
<feature type="region of interest" description="Disordered" evidence="3">
    <location>
        <begin position="820"/>
        <end position="851"/>
    </location>
</feature>
<feature type="coiled-coil region" evidence="2">
    <location>
        <begin position="899"/>
        <end position="926"/>
    </location>
</feature>
<feature type="region of interest" description="Disordered" evidence="3">
    <location>
        <begin position="463"/>
        <end position="499"/>
    </location>
</feature>
<dbReference type="Pfam" id="PF00616">
    <property type="entry name" value="RasGAP"/>
    <property type="match status" value="2"/>
</dbReference>
<dbReference type="SUPFAM" id="SSF48350">
    <property type="entry name" value="GTPase activation domain, GAP"/>
    <property type="match status" value="1"/>
</dbReference>
<evidence type="ECO:0000256" key="3">
    <source>
        <dbReference type="SAM" id="MobiDB-lite"/>
    </source>
</evidence>
<dbReference type="AlphaFoldDB" id="A0A811LLC3"/>
<dbReference type="InterPro" id="IPR001936">
    <property type="entry name" value="RasGAP_dom"/>
</dbReference>
<feature type="compositionally biased region" description="Acidic residues" evidence="3">
    <location>
        <begin position="727"/>
        <end position="739"/>
    </location>
</feature>
<dbReference type="Gene3D" id="1.10.506.10">
    <property type="entry name" value="GTPase Activation - p120gap, domain 1"/>
    <property type="match status" value="2"/>
</dbReference>
<sequence length="947" mass="108008">MRRAINPHLDERRRTENSLQIWILEAKGIPQKRRYYCDLVLDSTLYAKTSTKTHTEHCFWGDFFDLNKIQEKKDHHTLIGQVTINIDQFKGRQPNEKWFTVTTGNENSRSMLSKSPEPVAIRIKARYQTVDVLPLVVYNRLNNFVKLNYQSLCENLESALGVKLKEDFATCLVKVLHRQRVVKDFLCDIIMAEVAQLDNDHLMFRGNSLATKSMEAYIKLVAADYLHNTLGKFVKSLVVNPPTCEVDPTKMSSNSTTALNANRKRLMEAVEQAWACIVKSASIFPQQLREVFHALRRRLDEQGKGHMGDKLVSASIFLRFLCPAVLSPSLFGLVSEYPSEQASRNLTLIAKTLQTLANFTKFGGKESFMEFMNNFIIKETRPMHSFLVGISHPPLLNEKAITASNNDIDSEIDLGKELSCLHSYLEEHWTNEVHEKASQEDENMAQLQAIIAEIDMCRTREYTPQSTFSSFSSRQSTSPPSDYENNVKPQPPPKSRQRQAAMNLNTVDDYVMGAAVTPEPTTRSKSQQRFFYRDMNEGRVYDGQNGGERTRYEQQSGRFDVNGRVDQNGRFDGQNGRLDSQNGRFDARYDVNNIKDGLEAQLRGRNGSFGLVDGYNGQFSASEGLKGMESHVMNRESAAYRDDGVVYRDGQLGHDQPRKPREGLSKRFSMPYGNQNIYDVTPSARDGYHLYDEVSQDLDYKNDFSNDYKADYQQDFKPEEPNASLDPADDEATDSEAEEASERKVTPRKTRRKSYMDMRIDMDPESRRLCVPSSGYQSQNQSCYSSSSNSPNDTFGKEKTPYDSQKYANYLKDNLSYHTATTTSCSSTSSGHNEEDKRPYQLSRSQTNNERVPYTKTRSNYRARSVVAQLPDMEPKLSNSTSCQSISARAVTDEDLHLIEEQKRQIDELLRENENLKRALAEHHGSHVELNARPLSNQPFTVQLSPF</sequence>
<dbReference type="Gene3D" id="2.60.40.150">
    <property type="entry name" value="C2 domain"/>
    <property type="match status" value="1"/>
</dbReference>
<keyword evidence="2" id="KW-0175">Coiled coil</keyword>
<dbReference type="InterPro" id="IPR023152">
    <property type="entry name" value="RasGAP_CS"/>
</dbReference>
<dbReference type="OrthoDB" id="5572587at2759"/>
<name>A0A811LLC3_9BILA</name>
<evidence type="ECO:0000256" key="2">
    <source>
        <dbReference type="SAM" id="Coils"/>
    </source>
</evidence>
<evidence type="ECO:0000256" key="1">
    <source>
        <dbReference type="ARBA" id="ARBA00022468"/>
    </source>
</evidence>
<keyword evidence="1" id="KW-0343">GTPase activation</keyword>
<feature type="domain" description="Ras-GAP" evidence="4">
    <location>
        <begin position="164"/>
        <end position="358"/>
    </location>
</feature>
<dbReference type="InterPro" id="IPR039360">
    <property type="entry name" value="Ras_GTPase"/>
</dbReference>
<feature type="region of interest" description="Disordered" evidence="3">
    <location>
        <begin position="717"/>
        <end position="801"/>
    </location>
</feature>
<dbReference type="EMBL" id="CAJFDH010000006">
    <property type="protein sequence ID" value="CAD5230425.1"/>
    <property type="molecule type" value="Genomic_DNA"/>
</dbReference>
<dbReference type="SMART" id="SM00323">
    <property type="entry name" value="RasGAP"/>
    <property type="match status" value="1"/>
</dbReference>
<evidence type="ECO:0000313" key="6">
    <source>
        <dbReference type="Proteomes" id="UP000614601"/>
    </source>
</evidence>
<dbReference type="InterPro" id="IPR035892">
    <property type="entry name" value="C2_domain_sf"/>
</dbReference>
<dbReference type="GO" id="GO:0005096">
    <property type="term" value="F:GTPase activator activity"/>
    <property type="evidence" value="ECO:0007669"/>
    <property type="project" value="UniProtKB-KW"/>
</dbReference>
<dbReference type="PANTHER" id="PTHR10194:SF60">
    <property type="entry name" value="RAS GTPASE-ACTIVATING PROTEIN RASKOL"/>
    <property type="match status" value="1"/>
</dbReference>
<dbReference type="Proteomes" id="UP000614601">
    <property type="component" value="Unassembled WGS sequence"/>
</dbReference>
<evidence type="ECO:0000259" key="4">
    <source>
        <dbReference type="PROSITE" id="PS50018"/>
    </source>
</evidence>
<feature type="compositionally biased region" description="Low complexity" evidence="3">
    <location>
        <begin position="773"/>
        <end position="790"/>
    </location>
</feature>
<organism evidence="5 6">
    <name type="scientific">Bursaphelenchus okinawaensis</name>
    <dbReference type="NCBI Taxonomy" id="465554"/>
    <lineage>
        <taxon>Eukaryota</taxon>
        <taxon>Metazoa</taxon>
        <taxon>Ecdysozoa</taxon>
        <taxon>Nematoda</taxon>
        <taxon>Chromadorea</taxon>
        <taxon>Rhabditida</taxon>
        <taxon>Tylenchina</taxon>
        <taxon>Tylenchomorpha</taxon>
        <taxon>Aphelenchoidea</taxon>
        <taxon>Aphelenchoididae</taxon>
        <taxon>Bursaphelenchus</taxon>
    </lineage>
</organism>
<reference evidence="5" key="1">
    <citation type="submission" date="2020-09" db="EMBL/GenBank/DDBJ databases">
        <authorList>
            <person name="Kikuchi T."/>
        </authorList>
    </citation>
    <scope>NUCLEOTIDE SEQUENCE</scope>
    <source>
        <strain evidence="5">SH1</strain>
    </source>
</reference>
<dbReference type="PROSITE" id="PS50018">
    <property type="entry name" value="RAS_GTPASE_ACTIV_2"/>
    <property type="match status" value="1"/>
</dbReference>
<dbReference type="SUPFAM" id="SSF49562">
    <property type="entry name" value="C2 domain (Calcium/lipid-binding domain, CaLB)"/>
    <property type="match status" value="1"/>
</dbReference>
<protein>
    <recommendedName>
        <fullName evidence="4">Ras-GAP domain-containing protein</fullName>
    </recommendedName>
</protein>
<dbReference type="InterPro" id="IPR008936">
    <property type="entry name" value="Rho_GTPase_activation_prot"/>
</dbReference>
<dbReference type="Proteomes" id="UP000783686">
    <property type="component" value="Unassembled WGS sequence"/>
</dbReference>
<feature type="compositionally biased region" description="Basic and acidic residues" evidence="3">
    <location>
        <begin position="648"/>
        <end position="665"/>
    </location>
</feature>
<proteinExistence type="predicted"/>
<evidence type="ECO:0000313" key="5">
    <source>
        <dbReference type="EMBL" id="CAD5230425.1"/>
    </source>
</evidence>
<feature type="compositionally biased region" description="Basic and acidic residues" evidence="3">
    <location>
        <begin position="754"/>
        <end position="768"/>
    </location>
</feature>
<feature type="compositionally biased region" description="Low complexity" evidence="3">
    <location>
        <begin position="463"/>
        <end position="481"/>
    </location>
</feature>
<dbReference type="PANTHER" id="PTHR10194">
    <property type="entry name" value="RAS GTPASE-ACTIVATING PROTEINS"/>
    <property type="match status" value="1"/>
</dbReference>
<dbReference type="PROSITE" id="PS00509">
    <property type="entry name" value="RAS_GTPASE_ACTIV_1"/>
    <property type="match status" value="1"/>
</dbReference>
<dbReference type="EMBL" id="CAJFCW020000006">
    <property type="protein sequence ID" value="CAG9127748.1"/>
    <property type="molecule type" value="Genomic_DNA"/>
</dbReference>
<accession>A0A811LLC3</accession>